<dbReference type="Pfam" id="PF07348">
    <property type="entry name" value="Syd"/>
    <property type="match status" value="1"/>
</dbReference>
<protein>
    <submittedName>
        <fullName evidence="4">SecY interacting protein Syd</fullName>
    </submittedName>
</protein>
<dbReference type="CDD" id="cd16323">
    <property type="entry name" value="Syd"/>
    <property type="match status" value="1"/>
</dbReference>
<gene>
    <name evidence="4" type="ORF">COF81_14800</name>
</gene>
<dbReference type="Proteomes" id="UP000221918">
    <property type="component" value="Unassembled WGS sequence"/>
</dbReference>
<keyword evidence="1" id="KW-1003">Cell membrane</keyword>
<evidence type="ECO:0000313" key="5">
    <source>
        <dbReference type="Proteomes" id="UP000221918"/>
    </source>
</evidence>
<organism evidence="4 5">
    <name type="scientific">Bacillus pseudomycoides</name>
    <dbReference type="NCBI Taxonomy" id="64104"/>
    <lineage>
        <taxon>Bacteria</taxon>
        <taxon>Bacillati</taxon>
        <taxon>Bacillota</taxon>
        <taxon>Bacilli</taxon>
        <taxon>Bacillales</taxon>
        <taxon>Bacillaceae</taxon>
        <taxon>Bacillus</taxon>
        <taxon>Bacillus cereus group</taxon>
    </lineage>
</organism>
<reference evidence="4 5" key="1">
    <citation type="submission" date="2017-09" db="EMBL/GenBank/DDBJ databases">
        <title>Large-scale bioinformatics analysis of Bacillus genomes uncovers conserved roles of natural products in bacterial physiology.</title>
        <authorList>
            <consortium name="Agbiome Team Llc"/>
            <person name="Bleich R.M."/>
            <person name="Grubbs K.J."/>
            <person name="Santa Maria K.C."/>
            <person name="Allen S.E."/>
            <person name="Farag S."/>
            <person name="Shank E.A."/>
            <person name="Bowers A."/>
        </authorList>
    </citation>
    <scope>NUCLEOTIDE SEQUENCE [LARGE SCALE GENOMIC DNA]</scope>
    <source>
        <strain evidence="4 5">AFS037265</strain>
    </source>
</reference>
<evidence type="ECO:0000256" key="1">
    <source>
        <dbReference type="ARBA" id="ARBA00022475"/>
    </source>
</evidence>
<dbReference type="RefSeq" id="WP_098217655.1">
    <property type="nucleotide sequence ID" value="NZ_JBALMQ010000124.1"/>
</dbReference>
<evidence type="ECO:0000256" key="3">
    <source>
        <dbReference type="ARBA" id="ARBA00023136"/>
    </source>
</evidence>
<keyword evidence="2" id="KW-0997">Cell inner membrane</keyword>
<evidence type="ECO:0000313" key="4">
    <source>
        <dbReference type="EMBL" id="PHE95196.1"/>
    </source>
</evidence>
<dbReference type="EMBL" id="NUTL01000061">
    <property type="protein sequence ID" value="PHE95196.1"/>
    <property type="molecule type" value="Genomic_DNA"/>
</dbReference>
<dbReference type="Gene3D" id="3.40.1580.20">
    <property type="entry name" value="Syd protein"/>
    <property type="match status" value="1"/>
</dbReference>
<dbReference type="AlphaFoldDB" id="A0ABD6T7I7"/>
<name>A0ABD6T7I7_9BACI</name>
<accession>A0ABD6T7I7</accession>
<comment type="caution">
    <text evidence="4">The sequence shown here is derived from an EMBL/GenBank/DDBJ whole genome shotgun (WGS) entry which is preliminary data.</text>
</comment>
<dbReference type="InterPro" id="IPR038228">
    <property type="entry name" value="Syd_sf"/>
</dbReference>
<proteinExistence type="predicted"/>
<keyword evidence="3" id="KW-0472">Membrane</keyword>
<evidence type="ECO:0000256" key="2">
    <source>
        <dbReference type="ARBA" id="ARBA00022519"/>
    </source>
</evidence>
<dbReference type="InterPro" id="IPR009948">
    <property type="entry name" value="Syd"/>
</dbReference>
<sequence>MEMKESLEQYFHHLLYFWKEKYGTHPKAPWDEEMEPILYLGHPDEEEYVYWKPVEKVRLEDFSEIEKVLDFKIHFSIKEYFNSYWFLNLQGFYGSRFVNLEPVEPGKSLLEFFQVMKQYEENRGRQLRYIQMGFISPEDMAITVDNETGQVFIENFETEENELLSHSLVELISNLKIKIE</sequence>